<keyword evidence="1" id="KW-1133">Transmembrane helix</keyword>
<dbReference type="EMBL" id="FAUH01000043">
    <property type="protein sequence ID" value="CUU67599.1"/>
    <property type="molecule type" value="Genomic_DNA"/>
</dbReference>
<dbReference type="AlphaFoldDB" id="A0A0X8XVL4"/>
<reference evidence="3" key="1">
    <citation type="submission" date="2015-11" db="EMBL/GenBank/DDBJ databases">
        <authorList>
            <person name="Dugat-Bony E."/>
        </authorList>
    </citation>
    <scope>NUCLEOTIDE SEQUENCE [LARGE SCALE GENOMIC DNA]</scope>
    <source>
        <strain evidence="3">Mu292</strain>
    </source>
</reference>
<feature type="transmembrane region" description="Helical" evidence="1">
    <location>
        <begin position="116"/>
        <end position="138"/>
    </location>
</feature>
<keyword evidence="1" id="KW-0812">Transmembrane</keyword>
<keyword evidence="3" id="KW-1185">Reference proteome</keyword>
<gene>
    <name evidence="2" type="ORF">CVAR292_02966</name>
</gene>
<name>A0A0X8XVL4_9CORY</name>
<accession>A0A0X8XVL4</accession>
<keyword evidence="1" id="KW-0472">Membrane</keyword>
<organism evidence="2 3">
    <name type="scientific">Corynebacterium variabile</name>
    <dbReference type="NCBI Taxonomy" id="1727"/>
    <lineage>
        <taxon>Bacteria</taxon>
        <taxon>Bacillati</taxon>
        <taxon>Actinomycetota</taxon>
        <taxon>Actinomycetes</taxon>
        <taxon>Mycobacteriales</taxon>
        <taxon>Corynebacteriaceae</taxon>
        <taxon>Corynebacterium</taxon>
    </lineage>
</organism>
<sequence>MSRFIAAARSASCRAEGSDMTLPHQRGDRTVDSFVDPRTVRYGRDRRREQPGVTIWGIGLPQRLYVEAIAPFGGPIGPLYATDGPRAPVLFYKYFVRKRSTTQQESRYLMIKKSKAAPVFMAGLVAIAIGCGPANAAVPELPSSTSSTGIGSSVDRAITTKAKSYYIGPFKTGPKCREYASAQKKRGFKITRECRRHDDGKWWYMMSN</sequence>
<evidence type="ECO:0000313" key="2">
    <source>
        <dbReference type="EMBL" id="CUU67599.1"/>
    </source>
</evidence>
<protein>
    <submittedName>
        <fullName evidence="2">Uncharacterized protein</fullName>
    </submittedName>
</protein>
<evidence type="ECO:0000313" key="3">
    <source>
        <dbReference type="Proteomes" id="UP000182498"/>
    </source>
</evidence>
<evidence type="ECO:0000256" key="1">
    <source>
        <dbReference type="SAM" id="Phobius"/>
    </source>
</evidence>
<proteinExistence type="predicted"/>
<dbReference type="Proteomes" id="UP000182498">
    <property type="component" value="Unassembled WGS sequence"/>
</dbReference>